<evidence type="ECO:0000313" key="1">
    <source>
        <dbReference type="EMBL" id="PGG78049.1"/>
    </source>
</evidence>
<protein>
    <submittedName>
        <fullName evidence="1">Uncharacterized protein</fullName>
    </submittedName>
</protein>
<reference evidence="1 2" key="1">
    <citation type="submission" date="2017-09" db="EMBL/GenBank/DDBJ databases">
        <title>Large-scale bioinformatics analysis of Bacillus genomes uncovers conserved roles of natural products in bacterial physiology.</title>
        <authorList>
            <consortium name="Agbiome Team Llc"/>
            <person name="Bleich R.M."/>
            <person name="Grubbs K.J."/>
            <person name="Santa Maria K.C."/>
            <person name="Allen S.E."/>
            <person name="Farag S."/>
            <person name="Shank E.A."/>
            <person name="Bowers A."/>
        </authorList>
    </citation>
    <scope>NUCLEOTIDE SEQUENCE [LARGE SCALE GENOMIC DNA]</scope>
    <source>
        <strain evidence="1 2">AFS094862</strain>
    </source>
</reference>
<dbReference type="AlphaFoldDB" id="A0A2B5BC39"/>
<name>A0A2B5BC39_9BACI</name>
<comment type="caution">
    <text evidence="1">The sequence shown here is derived from an EMBL/GenBank/DDBJ whole genome shotgun (WGS) entry which is preliminary data.</text>
</comment>
<gene>
    <name evidence="1" type="ORF">CON73_32415</name>
</gene>
<accession>A0A2B5BC39</accession>
<evidence type="ECO:0000313" key="2">
    <source>
        <dbReference type="Proteomes" id="UP000225320"/>
    </source>
</evidence>
<sequence length="68" mass="7901">MPKWQSYSSNHIKFCNKQPRAALFVIRLFLIIAGMITLPIVAILMGSKYSFIYDTMELLSFISQHLTY</sequence>
<organism evidence="1 2">
    <name type="scientific">Bacillus toyonensis</name>
    <dbReference type="NCBI Taxonomy" id="155322"/>
    <lineage>
        <taxon>Bacteria</taxon>
        <taxon>Bacillati</taxon>
        <taxon>Bacillota</taxon>
        <taxon>Bacilli</taxon>
        <taxon>Bacillales</taxon>
        <taxon>Bacillaceae</taxon>
        <taxon>Bacillus</taxon>
        <taxon>Bacillus cereus group</taxon>
    </lineage>
</organism>
<proteinExistence type="predicted"/>
<dbReference type="EMBL" id="NVOI01000237">
    <property type="protein sequence ID" value="PGG78049.1"/>
    <property type="molecule type" value="Genomic_DNA"/>
</dbReference>
<dbReference type="RefSeq" id="WP_033659344.1">
    <property type="nucleotide sequence ID" value="NZ_CP036096.1"/>
</dbReference>
<dbReference type="Proteomes" id="UP000225320">
    <property type="component" value="Unassembled WGS sequence"/>
</dbReference>